<feature type="domain" description="NB-ARC" evidence="8">
    <location>
        <begin position="427"/>
        <end position="576"/>
    </location>
</feature>
<dbReference type="OrthoDB" id="693153at2759"/>
<dbReference type="Pfam" id="PF00931">
    <property type="entry name" value="NB-ARC"/>
    <property type="match status" value="3"/>
</dbReference>
<dbReference type="Proteomes" id="UP000823388">
    <property type="component" value="Chromosome 3K"/>
</dbReference>
<evidence type="ECO:0000259" key="8">
    <source>
        <dbReference type="Pfam" id="PF00931"/>
    </source>
</evidence>
<feature type="region of interest" description="Disordered" evidence="7">
    <location>
        <begin position="1083"/>
        <end position="1113"/>
    </location>
</feature>
<evidence type="ECO:0000313" key="12">
    <source>
        <dbReference type="EMBL" id="KAG2627850.1"/>
    </source>
</evidence>
<evidence type="ECO:0000256" key="2">
    <source>
        <dbReference type="ARBA" id="ARBA00022614"/>
    </source>
</evidence>
<evidence type="ECO:0000256" key="1">
    <source>
        <dbReference type="ARBA" id="ARBA00008894"/>
    </source>
</evidence>
<evidence type="ECO:0008006" key="14">
    <source>
        <dbReference type="Google" id="ProtNLM"/>
    </source>
</evidence>
<feature type="domain" description="Disease resistance protein winged helix" evidence="10">
    <location>
        <begin position="848"/>
        <end position="896"/>
    </location>
</feature>
<dbReference type="Pfam" id="PF23559">
    <property type="entry name" value="WHD_DRP"/>
    <property type="match status" value="1"/>
</dbReference>
<evidence type="ECO:0000256" key="7">
    <source>
        <dbReference type="SAM" id="MobiDB-lite"/>
    </source>
</evidence>
<feature type="compositionally biased region" description="Pro residues" evidence="7">
    <location>
        <begin position="1093"/>
        <end position="1111"/>
    </location>
</feature>
<accession>A0A8T0UYB1</accession>
<dbReference type="InterPro" id="IPR044974">
    <property type="entry name" value="Disease_R_plants"/>
</dbReference>
<reference evidence="12" key="1">
    <citation type="submission" date="2020-05" db="EMBL/GenBank/DDBJ databases">
        <title>WGS assembly of Panicum virgatum.</title>
        <authorList>
            <person name="Lovell J.T."/>
            <person name="Jenkins J."/>
            <person name="Shu S."/>
            <person name="Juenger T.E."/>
            <person name="Schmutz J."/>
        </authorList>
    </citation>
    <scope>NUCLEOTIDE SEQUENCE</scope>
    <source>
        <strain evidence="12">AP13</strain>
    </source>
</reference>
<feature type="compositionally biased region" description="Low complexity" evidence="7">
    <location>
        <begin position="1125"/>
        <end position="1140"/>
    </location>
</feature>
<feature type="domain" description="NB-ARC" evidence="8">
    <location>
        <begin position="214"/>
        <end position="378"/>
    </location>
</feature>
<feature type="domain" description="Disease resistance R13L4/SHOC-2-like LRR" evidence="11">
    <location>
        <begin position="973"/>
        <end position="1081"/>
    </location>
</feature>
<sequence>MLGADALVVGLAKSAVEGTVSRARAAIEEEKKLQKSVRYDLKIISDEFEMMKSFLSVTKGHVTDDMTGTLVRQVRDMALDVEDWVEFAVHVDMNPNWWRWTKNWSRRMLRSCVEFVLLAEPSTNLDIAVADIELLKARVEAMGQRNLRYSRIGHSGPPAEQPAELHQQPAAVGNAAAASDILATVRGAARIHSKQVGLSRQVGLVELFNKKKNDGALQVVSVLGTRGDLGVMSIKNAYDHPETSDNFRWRAWAKLMHPFNPREFIRCLLAQFYKNSCPVHQQSADVMKTMKVTMATDDLLIKDFKRQIDQNYLVVLEDVSTMVDWEAVRAYLPDKNNGSCIVVHTQQLGIATGCPGHPHRVLELEKLSADHSVYVFLKEDATGKVEEDSVDKVKTAREWLKRHPFIDRDIYIKNLSSRLTELSNMIGHWQVLSVWGMPGVGKTSLVKYIYCKKQIQLESSNEFKFGWVNVSYRFDLMDFAHNLLSDLNPGYLQDGRTSMVNDPIQGCREYLHECRGLIVIDSLRSTEEWNLVKDAFDQTFKGTIIAITNDKSVATHCARHIERNVLEIKGLEVDNAKLFNQDNLDKAKAAREWQKEHPLIGRDRGFLDSFKLINRSSGAVACVWGMCGVGKSFFVKHLYSIWQIDYELFNSFKFGWVNVSHPLNLMDFARSLLLDLNPGYPQDSTASTVKDPIQGCREYLHKRDGLIVIDGLQSVEEWDLVKAAFDGTFKGCIIVITNEESVAKYCATHSEDVRNVEGLQADHAIELLNKELKKKKWDIVTDEKMHTTLHQCGGLPKVIRAAADLGCPDNLMSRLANIEDMKDLFAWLLSYFSSSPDVIKPCIFYLSVFPMNHTIRRRRLVRRWIAEGYSRNNKETTMEEDGEMSFLKLISLSMVLVPRFNQSSLRMRTPLCQANGFFLEYINSQSQRMEDNLVFALKGHCRKNWQHIGRHLAIDETWDRDENVFGSIDFSRLRSLTVFGKWKSFFISDKMRLLRVLDLEDASSDVTNDDVKKMVKVLHNLKFLSLRKCEGITRLPESLGDLKQLQTLDIRGTFVVELPKSIIKIEKLQYIRAGCGTKLPAHDDDCSRVSPASPLPSPPPTAVASSPPPAEPEVVAVATPEPAMSEAAALAQPPTEAAAAAPPPAALEPAAAESTSLLARCSCATLVPNLLSKFRRVDKCCHHTGVKVPRGIGKLSNLHTLGVVNISTAGRKAIVAELRNLTQLHKLGVSGINKDNCQTFFSAISGLVHLESLSLEVEIDGDNEVDFLNEILPPPVRSLKLYGLRHKLPQWIKKLQTSLIKLSLQMTMLPEEGTHLLPMNLQFLRLFLSEVQVHKLHFGGAEHAFMVDFLEISCSSRLETKIEFDRISCFIKVLRIRGRHVQISGLQNALGLEQIWLSRPYDDALKQDLESEIAKYPEGRRKPVFRLEEPTSPIPWLWTSS</sequence>
<dbReference type="Gene3D" id="3.80.10.10">
    <property type="entry name" value="Ribonuclease Inhibitor"/>
    <property type="match status" value="2"/>
</dbReference>
<feature type="region of interest" description="Disordered" evidence="7">
    <location>
        <begin position="1125"/>
        <end position="1144"/>
    </location>
</feature>
<feature type="domain" description="Disease resistance N-terminal" evidence="9">
    <location>
        <begin position="16"/>
        <end position="92"/>
    </location>
</feature>
<keyword evidence="6" id="KW-0175">Coiled coil</keyword>
<dbReference type="InterPro" id="IPR032675">
    <property type="entry name" value="LRR_dom_sf"/>
</dbReference>
<dbReference type="InterPro" id="IPR041118">
    <property type="entry name" value="Rx_N"/>
</dbReference>
<dbReference type="GO" id="GO:0098542">
    <property type="term" value="P:defense response to other organism"/>
    <property type="evidence" value="ECO:0007669"/>
    <property type="project" value="TreeGrafter"/>
</dbReference>
<evidence type="ECO:0000256" key="3">
    <source>
        <dbReference type="ARBA" id="ARBA00022737"/>
    </source>
</evidence>
<dbReference type="InterPro" id="IPR027417">
    <property type="entry name" value="P-loop_NTPase"/>
</dbReference>
<comment type="similarity">
    <text evidence="1">Belongs to the disease resistance NB-LRR family.</text>
</comment>
<proteinExistence type="inferred from homology"/>
<protein>
    <recommendedName>
        <fullName evidence="14">Disease resistance protein RPM1</fullName>
    </recommendedName>
</protein>
<keyword evidence="3" id="KW-0677">Repeat</keyword>
<dbReference type="PANTHER" id="PTHR23155:SF1135">
    <property type="entry name" value="OS08G0246300 PROTEIN"/>
    <property type="match status" value="1"/>
</dbReference>
<gene>
    <name evidence="12" type="ORF">PVAP13_3KG264344</name>
</gene>
<name>A0A8T0UYB1_PANVG</name>
<evidence type="ECO:0000256" key="5">
    <source>
        <dbReference type="ARBA" id="ARBA00022821"/>
    </source>
</evidence>
<dbReference type="EMBL" id="CM029041">
    <property type="protein sequence ID" value="KAG2627850.1"/>
    <property type="molecule type" value="Genomic_DNA"/>
</dbReference>
<dbReference type="PRINTS" id="PR00364">
    <property type="entry name" value="DISEASERSIST"/>
</dbReference>
<evidence type="ECO:0000313" key="13">
    <source>
        <dbReference type="Proteomes" id="UP000823388"/>
    </source>
</evidence>
<dbReference type="SUPFAM" id="SSF52047">
    <property type="entry name" value="RNI-like"/>
    <property type="match status" value="1"/>
</dbReference>
<comment type="caution">
    <text evidence="12">The sequence shown here is derived from an EMBL/GenBank/DDBJ whole genome shotgun (WGS) entry which is preliminary data.</text>
</comment>
<feature type="domain" description="Disease resistance R13L4/SHOC-2-like LRR" evidence="11">
    <location>
        <begin position="1168"/>
        <end position="1332"/>
    </location>
</feature>
<dbReference type="Gene3D" id="1.20.5.4130">
    <property type="match status" value="1"/>
</dbReference>
<keyword evidence="2" id="KW-0433">Leucine-rich repeat</keyword>
<keyword evidence="13" id="KW-1185">Reference proteome</keyword>
<dbReference type="InterPro" id="IPR058922">
    <property type="entry name" value="WHD_DRP"/>
</dbReference>
<dbReference type="Pfam" id="PF18052">
    <property type="entry name" value="Rx_N"/>
    <property type="match status" value="1"/>
</dbReference>
<evidence type="ECO:0000259" key="9">
    <source>
        <dbReference type="Pfam" id="PF18052"/>
    </source>
</evidence>
<dbReference type="Gene3D" id="3.40.50.300">
    <property type="entry name" value="P-loop containing nucleotide triphosphate hydrolases"/>
    <property type="match status" value="3"/>
</dbReference>
<evidence type="ECO:0000259" key="11">
    <source>
        <dbReference type="Pfam" id="PF23598"/>
    </source>
</evidence>
<dbReference type="GO" id="GO:0043531">
    <property type="term" value="F:ADP binding"/>
    <property type="evidence" value="ECO:0007669"/>
    <property type="project" value="InterPro"/>
</dbReference>
<feature type="domain" description="NB-ARC" evidence="8">
    <location>
        <begin position="612"/>
        <end position="775"/>
    </location>
</feature>
<evidence type="ECO:0000259" key="10">
    <source>
        <dbReference type="Pfam" id="PF23559"/>
    </source>
</evidence>
<dbReference type="InterPro" id="IPR002182">
    <property type="entry name" value="NB-ARC"/>
</dbReference>
<keyword evidence="5" id="KW-0611">Plant defense</keyword>
<dbReference type="InterPro" id="IPR055414">
    <property type="entry name" value="LRR_R13L4/SHOC2-like"/>
</dbReference>
<dbReference type="SUPFAM" id="SSF52540">
    <property type="entry name" value="P-loop containing nucleoside triphosphate hydrolases"/>
    <property type="match status" value="3"/>
</dbReference>
<dbReference type="Pfam" id="PF23598">
    <property type="entry name" value="LRR_14"/>
    <property type="match status" value="2"/>
</dbReference>
<organism evidence="12 13">
    <name type="scientific">Panicum virgatum</name>
    <name type="common">Blackwell switchgrass</name>
    <dbReference type="NCBI Taxonomy" id="38727"/>
    <lineage>
        <taxon>Eukaryota</taxon>
        <taxon>Viridiplantae</taxon>
        <taxon>Streptophyta</taxon>
        <taxon>Embryophyta</taxon>
        <taxon>Tracheophyta</taxon>
        <taxon>Spermatophyta</taxon>
        <taxon>Magnoliopsida</taxon>
        <taxon>Liliopsida</taxon>
        <taxon>Poales</taxon>
        <taxon>Poaceae</taxon>
        <taxon>PACMAD clade</taxon>
        <taxon>Panicoideae</taxon>
        <taxon>Panicodae</taxon>
        <taxon>Paniceae</taxon>
        <taxon>Panicinae</taxon>
        <taxon>Panicum</taxon>
        <taxon>Panicum sect. Hiantes</taxon>
    </lineage>
</organism>
<evidence type="ECO:0000256" key="6">
    <source>
        <dbReference type="ARBA" id="ARBA00023054"/>
    </source>
</evidence>
<keyword evidence="4" id="KW-0547">Nucleotide-binding</keyword>
<evidence type="ECO:0000256" key="4">
    <source>
        <dbReference type="ARBA" id="ARBA00022741"/>
    </source>
</evidence>
<dbReference type="PANTHER" id="PTHR23155">
    <property type="entry name" value="DISEASE RESISTANCE PROTEIN RP"/>
    <property type="match status" value="1"/>
</dbReference>